<keyword evidence="3 8" id="KW-0548">Nucleotidyltransferase</keyword>
<dbReference type="Proteomes" id="UP000059074">
    <property type="component" value="Unassembled WGS sequence"/>
</dbReference>
<dbReference type="InterPro" id="IPR005790">
    <property type="entry name" value="DNA_polIII_delta"/>
</dbReference>
<accession>A0A125NUE1</accession>
<dbReference type="Gene3D" id="1.20.272.10">
    <property type="match status" value="1"/>
</dbReference>
<evidence type="ECO:0000256" key="3">
    <source>
        <dbReference type="ARBA" id="ARBA00022695"/>
    </source>
</evidence>
<dbReference type="GO" id="GO:0003677">
    <property type="term" value="F:DNA binding"/>
    <property type="evidence" value="ECO:0007669"/>
    <property type="project" value="InterPro"/>
</dbReference>
<dbReference type="PATRIC" id="fig|121290.4.peg.442"/>
<dbReference type="EC" id="2.7.7.7" evidence="1"/>
<dbReference type="PANTHER" id="PTHR34388">
    <property type="entry name" value="DNA POLYMERASE III SUBUNIT DELTA"/>
    <property type="match status" value="1"/>
</dbReference>
<protein>
    <recommendedName>
        <fullName evidence="1">DNA-directed DNA polymerase</fullName>
        <ecNumber evidence="1">2.7.7.7</ecNumber>
    </recommendedName>
</protein>
<comment type="caution">
    <text evidence="8">The sequence shown here is derived from an EMBL/GenBank/DDBJ whole genome shotgun (WGS) entry which is preliminary data.</text>
</comment>
<dbReference type="RefSeq" id="WP_068462981.1">
    <property type="nucleotide sequence ID" value="NZ_LMTR01000073.1"/>
</dbReference>
<dbReference type="STRING" id="121290.APY04_2539"/>
<evidence type="ECO:0000313" key="8">
    <source>
        <dbReference type="EMBL" id="KWT66343.1"/>
    </source>
</evidence>
<keyword evidence="2 8" id="KW-0808">Transferase</keyword>
<dbReference type="NCBIfam" id="TIGR01128">
    <property type="entry name" value="holA"/>
    <property type="match status" value="1"/>
</dbReference>
<keyword evidence="5" id="KW-0239">DNA-directed DNA polymerase</keyword>
<keyword evidence="4" id="KW-0235">DNA replication</keyword>
<keyword evidence="9" id="KW-1185">Reference proteome</keyword>
<dbReference type="SUPFAM" id="SSF52540">
    <property type="entry name" value="P-loop containing nucleoside triphosphate hydrolases"/>
    <property type="match status" value="1"/>
</dbReference>
<organism evidence="8 9">
    <name type="scientific">Hyphomicrobium sulfonivorans</name>
    <dbReference type="NCBI Taxonomy" id="121290"/>
    <lineage>
        <taxon>Bacteria</taxon>
        <taxon>Pseudomonadati</taxon>
        <taxon>Pseudomonadota</taxon>
        <taxon>Alphaproteobacteria</taxon>
        <taxon>Hyphomicrobiales</taxon>
        <taxon>Hyphomicrobiaceae</taxon>
        <taxon>Hyphomicrobium</taxon>
    </lineage>
</organism>
<dbReference type="AlphaFoldDB" id="A0A125NUE1"/>
<evidence type="ECO:0000256" key="6">
    <source>
        <dbReference type="ARBA" id="ARBA00034754"/>
    </source>
</evidence>
<dbReference type="InterPro" id="IPR008921">
    <property type="entry name" value="DNA_pol3_clamp-load_cplx_C"/>
</dbReference>
<proteinExistence type="inferred from homology"/>
<dbReference type="GO" id="GO:0003887">
    <property type="term" value="F:DNA-directed DNA polymerase activity"/>
    <property type="evidence" value="ECO:0007669"/>
    <property type="project" value="UniProtKB-KW"/>
</dbReference>
<evidence type="ECO:0000256" key="2">
    <source>
        <dbReference type="ARBA" id="ARBA00022679"/>
    </source>
</evidence>
<evidence type="ECO:0000256" key="7">
    <source>
        <dbReference type="ARBA" id="ARBA00049244"/>
    </source>
</evidence>
<evidence type="ECO:0000256" key="4">
    <source>
        <dbReference type="ARBA" id="ARBA00022705"/>
    </source>
</evidence>
<dbReference type="EMBL" id="LMTR01000073">
    <property type="protein sequence ID" value="KWT66343.1"/>
    <property type="molecule type" value="Genomic_DNA"/>
</dbReference>
<evidence type="ECO:0000313" key="9">
    <source>
        <dbReference type="Proteomes" id="UP000059074"/>
    </source>
</evidence>
<comment type="similarity">
    <text evidence="6">Belongs to the DNA polymerase HolA subunit family.</text>
</comment>
<reference evidence="8 9" key="1">
    <citation type="submission" date="2015-10" db="EMBL/GenBank/DDBJ databases">
        <title>Transcriptomic analysis of a linuron degrading triple-species bacterial consortium.</title>
        <authorList>
            <person name="Albers P."/>
        </authorList>
    </citation>
    <scope>NUCLEOTIDE SEQUENCE [LARGE SCALE GENOMIC DNA]</scope>
    <source>
        <strain evidence="8 9">WDL6</strain>
    </source>
</reference>
<name>A0A125NUE1_HYPSL</name>
<dbReference type="Gene3D" id="3.40.50.300">
    <property type="entry name" value="P-loop containing nucleotide triphosphate hydrolases"/>
    <property type="match status" value="1"/>
</dbReference>
<comment type="catalytic activity">
    <reaction evidence="7">
        <text>DNA(n) + a 2'-deoxyribonucleoside 5'-triphosphate = DNA(n+1) + diphosphate</text>
        <dbReference type="Rhea" id="RHEA:22508"/>
        <dbReference type="Rhea" id="RHEA-COMP:17339"/>
        <dbReference type="Rhea" id="RHEA-COMP:17340"/>
        <dbReference type="ChEBI" id="CHEBI:33019"/>
        <dbReference type="ChEBI" id="CHEBI:61560"/>
        <dbReference type="ChEBI" id="CHEBI:173112"/>
        <dbReference type="EC" id="2.7.7.7"/>
    </reaction>
</comment>
<gene>
    <name evidence="8" type="ORF">APY04_2539</name>
</gene>
<sequence>MVAIKAHQAQSFLNPPGPKVPAVLFYGTDAGLVSERAAQLAKLFAKRDQGEIIRLDDGDLDNDPDRLIVELQTIPMFGGSKVVRATAGRRINAASLQPLLAEGALAANLIVEAGNLKPTDAMRALFEKSPHAAAVACYGDEAADLEGLIRETLKAHGLAITPDAREMLLARMGADRALSRGEIEKLALYAAGRGEIEAADIEAVVGDASEMAIDRTLNAAVSGDAASAMAEFSRAMAAGESAQMIILAVQRHLQRLHRIRTQIDAGASFDDAIRQQRPPVHFKQKGALGLQCRLWNSERLTAALARTAKTARSARLSSSLEEAIAEELLLYLAATARPGAPTRPLTAHRH</sequence>
<dbReference type="Gene3D" id="1.10.8.60">
    <property type="match status" value="1"/>
</dbReference>
<dbReference type="SUPFAM" id="SSF48019">
    <property type="entry name" value="post-AAA+ oligomerization domain-like"/>
    <property type="match status" value="1"/>
</dbReference>
<dbReference type="OrthoDB" id="9804983at2"/>
<evidence type="ECO:0000256" key="1">
    <source>
        <dbReference type="ARBA" id="ARBA00012417"/>
    </source>
</evidence>
<dbReference type="GO" id="GO:0006261">
    <property type="term" value="P:DNA-templated DNA replication"/>
    <property type="evidence" value="ECO:0007669"/>
    <property type="project" value="TreeGrafter"/>
</dbReference>
<evidence type="ECO:0000256" key="5">
    <source>
        <dbReference type="ARBA" id="ARBA00022932"/>
    </source>
</evidence>
<dbReference type="PANTHER" id="PTHR34388:SF1">
    <property type="entry name" value="DNA POLYMERASE III SUBUNIT DELTA"/>
    <property type="match status" value="1"/>
</dbReference>
<dbReference type="InterPro" id="IPR027417">
    <property type="entry name" value="P-loop_NTPase"/>
</dbReference>
<dbReference type="GO" id="GO:0009360">
    <property type="term" value="C:DNA polymerase III complex"/>
    <property type="evidence" value="ECO:0007669"/>
    <property type="project" value="TreeGrafter"/>
</dbReference>